<evidence type="ECO:0000313" key="1">
    <source>
        <dbReference type="EMBL" id="KKC39591.1"/>
    </source>
</evidence>
<dbReference type="EMBL" id="LANJ01000011">
    <property type="protein sequence ID" value="KKC39591.1"/>
    <property type="molecule type" value="Genomic_DNA"/>
</dbReference>
<gene>
    <name evidence="1" type="ORF">WH87_05355</name>
</gene>
<name>A0A0F5QFT3_9HYPH</name>
<keyword evidence="2" id="KW-1185">Reference proteome</keyword>
<dbReference type="Proteomes" id="UP000033411">
    <property type="component" value="Unassembled WGS sequence"/>
</dbReference>
<reference evidence="1 2" key="1">
    <citation type="submission" date="2015-03" db="EMBL/GenBank/DDBJ databases">
        <authorList>
            <person name="Lepp D."/>
            <person name="Hassan Y.I."/>
            <person name="Li X.-Z."/>
            <person name="Zhou T."/>
        </authorList>
    </citation>
    <scope>NUCLEOTIDE SEQUENCE [LARGE SCALE GENOMIC DNA]</scope>
    <source>
        <strain evidence="1 2">E84</strain>
    </source>
</reference>
<organism evidence="1 2">
    <name type="scientific">Devosia epidermidihirudinis</name>
    <dbReference type="NCBI Taxonomy" id="1293439"/>
    <lineage>
        <taxon>Bacteria</taxon>
        <taxon>Pseudomonadati</taxon>
        <taxon>Pseudomonadota</taxon>
        <taxon>Alphaproteobacteria</taxon>
        <taxon>Hyphomicrobiales</taxon>
        <taxon>Devosiaceae</taxon>
        <taxon>Devosia</taxon>
    </lineage>
</organism>
<protein>
    <submittedName>
        <fullName evidence="1">Uncharacterized protein</fullName>
    </submittedName>
</protein>
<dbReference type="AlphaFoldDB" id="A0A0F5QFT3"/>
<comment type="caution">
    <text evidence="1">The sequence shown here is derived from an EMBL/GenBank/DDBJ whole genome shotgun (WGS) entry which is preliminary data.</text>
</comment>
<proteinExistence type="predicted"/>
<sequence length="69" mass="8083">MVRAFFVFGGEWRGDKRHIPIDLILSPSKDEVVELAARPTPWFDRLTMRSLSLVPLCTIYLNHRRCPRT</sequence>
<dbReference type="PATRIC" id="fig|1293439.3.peg.633"/>
<accession>A0A0F5QFT3</accession>
<evidence type="ECO:0000313" key="2">
    <source>
        <dbReference type="Proteomes" id="UP000033411"/>
    </source>
</evidence>